<dbReference type="Proteomes" id="UP001244297">
    <property type="component" value="Unassembled WGS sequence"/>
</dbReference>
<organism evidence="1 2">
    <name type="scientific">Methylobacterium longum</name>
    <dbReference type="NCBI Taxonomy" id="767694"/>
    <lineage>
        <taxon>Bacteria</taxon>
        <taxon>Pseudomonadati</taxon>
        <taxon>Pseudomonadota</taxon>
        <taxon>Alphaproteobacteria</taxon>
        <taxon>Hyphomicrobiales</taxon>
        <taxon>Methylobacteriaceae</taxon>
        <taxon>Methylobacterium</taxon>
    </lineage>
</organism>
<reference evidence="2" key="1">
    <citation type="journal article" date="2019" name="Int. J. Syst. Evol. Microbiol.">
        <title>The Global Catalogue of Microorganisms (GCM) 10K type strain sequencing project: providing services to taxonomists for standard genome sequencing and annotation.</title>
        <authorList>
            <consortium name="The Broad Institute Genomics Platform"/>
            <consortium name="The Broad Institute Genome Sequencing Center for Infectious Disease"/>
            <person name="Wu L."/>
            <person name="Ma J."/>
        </authorList>
    </citation>
    <scope>NUCLEOTIDE SEQUENCE [LARGE SCALE GENOMIC DNA]</scope>
    <source>
        <strain evidence="2">CECT 7806</strain>
    </source>
</reference>
<comment type="caution">
    <text evidence="1">The sequence shown here is derived from an EMBL/GenBank/DDBJ whole genome shotgun (WGS) entry which is preliminary data.</text>
</comment>
<protein>
    <submittedName>
        <fullName evidence="1">Uncharacterized protein</fullName>
    </submittedName>
</protein>
<keyword evidence="2" id="KW-1185">Reference proteome</keyword>
<name>A0ABT8B077_9HYPH</name>
<accession>A0ABT8B077</accession>
<sequence length="153" mass="16248">MPISRRQLAASLLAATDIADRHAIAAFIADAATQPAPNPFPHTSVGAVRQVWRQRAAEFQSFDVEALGLSCLLTAVSGMNVDEALVQEILRAGPHTANVFHRGDGCWIVGAVLYGKPGAGLPLLPKLRHKHPAPSARSRASRGTGQLDLFARA</sequence>
<dbReference type="EMBL" id="JAUFPT010000159">
    <property type="protein sequence ID" value="MDN3575120.1"/>
    <property type="molecule type" value="Genomic_DNA"/>
</dbReference>
<gene>
    <name evidence="1" type="ORF">QWZ18_31555</name>
</gene>
<dbReference type="RefSeq" id="WP_238293986.1">
    <property type="nucleotide sequence ID" value="NZ_BPQS01000089.1"/>
</dbReference>
<proteinExistence type="predicted"/>
<evidence type="ECO:0000313" key="2">
    <source>
        <dbReference type="Proteomes" id="UP001244297"/>
    </source>
</evidence>
<evidence type="ECO:0000313" key="1">
    <source>
        <dbReference type="EMBL" id="MDN3575120.1"/>
    </source>
</evidence>